<evidence type="ECO:0000259" key="2">
    <source>
        <dbReference type="SMART" id="SM00903"/>
    </source>
</evidence>
<dbReference type="Pfam" id="PF01613">
    <property type="entry name" value="Flavin_Reduct"/>
    <property type="match status" value="1"/>
</dbReference>
<reference evidence="3 4" key="1">
    <citation type="submission" date="2020-04" db="EMBL/GenBank/DDBJ databases">
        <title>Genome-Wide Identification of 5-Methylcytosine Sites in Bacterial Genomes By High-Throughput Sequencing of MspJI Restriction Fragments.</title>
        <authorList>
            <person name="Wu V."/>
        </authorList>
    </citation>
    <scope>NUCLEOTIDE SEQUENCE [LARGE SCALE GENOMIC DNA]</scope>
    <source>
        <strain evidence="3 4">S2</strain>
    </source>
</reference>
<dbReference type="Proteomes" id="UP000501868">
    <property type="component" value="Chromosome"/>
</dbReference>
<reference evidence="3 4" key="2">
    <citation type="submission" date="2020-04" db="EMBL/GenBank/DDBJ databases">
        <authorList>
            <person name="Fomenkov A."/>
            <person name="Anton B.P."/>
            <person name="Roberts R.J."/>
        </authorList>
    </citation>
    <scope>NUCLEOTIDE SEQUENCE [LARGE SCALE GENOMIC DNA]</scope>
    <source>
        <strain evidence="3 4">S2</strain>
    </source>
</reference>
<dbReference type="InterPro" id="IPR012349">
    <property type="entry name" value="Split_barrel_FMN-bd"/>
</dbReference>
<sequence length="149" mass="16450">MQESFDSRFFRNACGQFLTGVAIVTTTGENGKPVGITANSFTSVSLGPPLILVSLDKKLGSYSAFMNSEGYTVHVLAEEQQELSGHFAKRGVDKFQELDYKEGLYHVPVISNALAVFECRVDQKVDVGDHTLLLGRVERVQINDPTRRP</sequence>
<dbReference type="Gene3D" id="2.30.110.10">
    <property type="entry name" value="Electron Transport, Fmn-binding Protein, Chain A"/>
    <property type="match status" value="1"/>
</dbReference>
<dbReference type="InterPro" id="IPR050268">
    <property type="entry name" value="NADH-dep_flavin_reductase"/>
</dbReference>
<dbReference type="SMART" id="SM00903">
    <property type="entry name" value="Flavin_Reduct"/>
    <property type="match status" value="1"/>
</dbReference>
<proteinExistence type="predicted"/>
<keyword evidence="1" id="KW-0560">Oxidoreductase</keyword>
<evidence type="ECO:0000256" key="1">
    <source>
        <dbReference type="ARBA" id="ARBA00023002"/>
    </source>
</evidence>
<dbReference type="GO" id="GO:0010181">
    <property type="term" value="F:FMN binding"/>
    <property type="evidence" value="ECO:0007669"/>
    <property type="project" value="InterPro"/>
</dbReference>
<name>A0A6H1P6L6_PRIMG</name>
<gene>
    <name evidence="3" type="ORF">HFZ78_22795</name>
</gene>
<feature type="domain" description="Flavin reductase like" evidence="2">
    <location>
        <begin position="14"/>
        <end position="148"/>
    </location>
</feature>
<dbReference type="SUPFAM" id="SSF50475">
    <property type="entry name" value="FMN-binding split barrel"/>
    <property type="match status" value="1"/>
</dbReference>
<evidence type="ECO:0000313" key="3">
    <source>
        <dbReference type="EMBL" id="QIZ09183.1"/>
    </source>
</evidence>
<dbReference type="PANTHER" id="PTHR30466:SF1">
    <property type="entry name" value="FMN REDUCTASE (NADH) RUTF"/>
    <property type="match status" value="1"/>
</dbReference>
<dbReference type="AlphaFoldDB" id="A0A6H1P6L6"/>
<evidence type="ECO:0000313" key="4">
    <source>
        <dbReference type="Proteomes" id="UP000501868"/>
    </source>
</evidence>
<dbReference type="EMBL" id="CP051128">
    <property type="protein sequence ID" value="QIZ09183.1"/>
    <property type="molecule type" value="Genomic_DNA"/>
</dbReference>
<dbReference type="InterPro" id="IPR002563">
    <property type="entry name" value="Flavin_Rdtase-like_dom"/>
</dbReference>
<accession>A0A6H1P6L6</accession>
<dbReference type="PANTHER" id="PTHR30466">
    <property type="entry name" value="FLAVIN REDUCTASE"/>
    <property type="match status" value="1"/>
</dbReference>
<dbReference type="GO" id="GO:0042602">
    <property type="term" value="F:riboflavin reductase (NADPH) activity"/>
    <property type="evidence" value="ECO:0007669"/>
    <property type="project" value="TreeGrafter"/>
</dbReference>
<protein>
    <submittedName>
        <fullName evidence="3">Flavin reductase family protein</fullName>
    </submittedName>
</protein>
<organism evidence="3 4">
    <name type="scientific">Priestia megaterium</name>
    <name type="common">Bacillus megaterium</name>
    <dbReference type="NCBI Taxonomy" id="1404"/>
    <lineage>
        <taxon>Bacteria</taxon>
        <taxon>Bacillati</taxon>
        <taxon>Bacillota</taxon>
        <taxon>Bacilli</taxon>
        <taxon>Bacillales</taxon>
        <taxon>Bacillaceae</taxon>
        <taxon>Priestia</taxon>
    </lineage>
</organism>